<dbReference type="InterPro" id="IPR020846">
    <property type="entry name" value="MFS_dom"/>
</dbReference>
<dbReference type="InterPro" id="IPR011701">
    <property type="entry name" value="MFS"/>
</dbReference>
<gene>
    <name evidence="7" type="ORF">RND15_12980</name>
</gene>
<dbReference type="EMBL" id="JAVRFD010000005">
    <property type="protein sequence ID" value="MDT0543625.1"/>
    <property type="molecule type" value="Genomic_DNA"/>
</dbReference>
<evidence type="ECO:0000256" key="2">
    <source>
        <dbReference type="ARBA" id="ARBA00022692"/>
    </source>
</evidence>
<keyword evidence="8" id="KW-1185">Reference proteome</keyword>
<evidence type="ECO:0000313" key="8">
    <source>
        <dbReference type="Proteomes" id="UP001180754"/>
    </source>
</evidence>
<feature type="transmembrane region" description="Helical" evidence="5">
    <location>
        <begin position="95"/>
        <end position="113"/>
    </location>
</feature>
<dbReference type="PANTHER" id="PTHR23501:SF197">
    <property type="entry name" value="COMD"/>
    <property type="match status" value="1"/>
</dbReference>
<evidence type="ECO:0000256" key="3">
    <source>
        <dbReference type="ARBA" id="ARBA00022989"/>
    </source>
</evidence>
<feature type="transmembrane region" description="Helical" evidence="5">
    <location>
        <begin position="119"/>
        <end position="137"/>
    </location>
</feature>
<organism evidence="7 8">
    <name type="scientific">Streptomyces lonegramiae</name>
    <dbReference type="NCBI Taxonomy" id="3075524"/>
    <lineage>
        <taxon>Bacteria</taxon>
        <taxon>Bacillati</taxon>
        <taxon>Actinomycetota</taxon>
        <taxon>Actinomycetes</taxon>
        <taxon>Kitasatosporales</taxon>
        <taxon>Streptomycetaceae</taxon>
        <taxon>Streptomyces</taxon>
    </lineage>
</organism>
<evidence type="ECO:0000259" key="6">
    <source>
        <dbReference type="PROSITE" id="PS50850"/>
    </source>
</evidence>
<feature type="transmembrane region" description="Helical" evidence="5">
    <location>
        <begin position="325"/>
        <end position="347"/>
    </location>
</feature>
<feature type="transmembrane region" description="Helical" evidence="5">
    <location>
        <begin position="379"/>
        <end position="403"/>
    </location>
</feature>
<comment type="subcellular location">
    <subcellularLocation>
        <location evidence="1">Cell membrane</location>
        <topology evidence="1">Multi-pass membrane protein</topology>
    </subcellularLocation>
</comment>
<feature type="transmembrane region" description="Helical" evidence="5">
    <location>
        <begin position="281"/>
        <end position="305"/>
    </location>
</feature>
<feature type="transmembrane region" description="Helical" evidence="5">
    <location>
        <begin position="64"/>
        <end position="83"/>
    </location>
</feature>
<proteinExistence type="predicted"/>
<feature type="domain" description="Major facilitator superfamily (MFS) profile" evidence="6">
    <location>
        <begin position="17"/>
        <end position="481"/>
    </location>
</feature>
<feature type="transmembrane region" description="Helical" evidence="5">
    <location>
        <begin position="27"/>
        <end position="44"/>
    </location>
</feature>
<feature type="transmembrane region" description="Helical" evidence="5">
    <location>
        <begin position="354"/>
        <end position="373"/>
    </location>
</feature>
<feature type="transmembrane region" description="Helical" evidence="5">
    <location>
        <begin position="149"/>
        <end position="169"/>
    </location>
</feature>
<feature type="transmembrane region" description="Helical" evidence="5">
    <location>
        <begin position="457"/>
        <end position="476"/>
    </location>
</feature>
<dbReference type="Gene3D" id="1.20.1250.20">
    <property type="entry name" value="MFS general substrate transporter like domains"/>
    <property type="match status" value="1"/>
</dbReference>
<feature type="transmembrane region" description="Helical" evidence="5">
    <location>
        <begin position="181"/>
        <end position="201"/>
    </location>
</feature>
<dbReference type="PANTHER" id="PTHR23501">
    <property type="entry name" value="MAJOR FACILITATOR SUPERFAMILY"/>
    <property type="match status" value="1"/>
</dbReference>
<protein>
    <submittedName>
        <fullName evidence="7">MFS transporter</fullName>
    </submittedName>
</protein>
<feature type="transmembrane region" description="Helical" evidence="5">
    <location>
        <begin position="245"/>
        <end position="261"/>
    </location>
</feature>
<keyword evidence="2 5" id="KW-0812">Transmembrane</keyword>
<feature type="transmembrane region" description="Helical" evidence="5">
    <location>
        <begin position="213"/>
        <end position="233"/>
    </location>
</feature>
<dbReference type="InterPro" id="IPR036259">
    <property type="entry name" value="MFS_trans_sf"/>
</dbReference>
<evidence type="ECO:0000313" key="7">
    <source>
        <dbReference type="EMBL" id="MDT0543625.1"/>
    </source>
</evidence>
<comment type="caution">
    <text evidence="7">The sequence shown here is derived from an EMBL/GenBank/DDBJ whole genome shotgun (WGS) entry which is preliminary data.</text>
</comment>
<accession>A0ABU2XES6</accession>
<keyword evidence="3 5" id="KW-1133">Transmembrane helix</keyword>
<dbReference type="Pfam" id="PF07690">
    <property type="entry name" value="MFS_1"/>
    <property type="match status" value="1"/>
</dbReference>
<sequence>MSSSTTPSTTAPAPVDASGRSGLGTRLALIALALMWPTQLLSLAGMLGGSAQASVAQHFHTTEIGWFILVNALVATVITPFVVKFADFYGKRNVMIVITVLGLVGDIVAALATSYGMLLVGRGIAGFYGPIAALAYASVRELFPPRHVGAASGMIGSGIAFVALGGPFLTGRLLDSYGFRGVLWALAAATAIGLLLLLTVVPKTPQRVARTKVNWLGGALLGGGAAALTYGIGKGGEWGWTDTDTLGFIVGGILAVLLYVVTDTRSAHPLFHLGMMSRRSVWTVMLAASLVAATVYGTGVIAQLLVLFPKIPQVSEGLGMSATHFAVIGIPSSVLILLVGFGTGVALRKVDARIPLGLGALLAAVGFLLQRQWHYTDTHLMLLGTVSALAMGMIVSSAPVLIIEAVTPEEQATANGLQTMIQGVLTTVITQLVYVVLAQDSRIVQGTRFYLDAGYKNGMLLAAGLAVLGVLAVLLIPRLRPARDVEAGSAVTTA</sequence>
<dbReference type="RefSeq" id="WP_311724035.1">
    <property type="nucleotide sequence ID" value="NZ_JAVRFD010000005.1"/>
</dbReference>
<dbReference type="Proteomes" id="UP001180754">
    <property type="component" value="Unassembled WGS sequence"/>
</dbReference>
<feature type="transmembrane region" description="Helical" evidence="5">
    <location>
        <begin position="415"/>
        <end position="437"/>
    </location>
</feature>
<evidence type="ECO:0000256" key="4">
    <source>
        <dbReference type="ARBA" id="ARBA00023136"/>
    </source>
</evidence>
<name>A0ABU2XES6_9ACTN</name>
<evidence type="ECO:0000256" key="5">
    <source>
        <dbReference type="SAM" id="Phobius"/>
    </source>
</evidence>
<dbReference type="PROSITE" id="PS50850">
    <property type="entry name" value="MFS"/>
    <property type="match status" value="1"/>
</dbReference>
<evidence type="ECO:0000256" key="1">
    <source>
        <dbReference type="ARBA" id="ARBA00004651"/>
    </source>
</evidence>
<dbReference type="SUPFAM" id="SSF103473">
    <property type="entry name" value="MFS general substrate transporter"/>
    <property type="match status" value="1"/>
</dbReference>
<keyword evidence="4 5" id="KW-0472">Membrane</keyword>
<reference evidence="7" key="1">
    <citation type="submission" date="2024-05" db="EMBL/GenBank/DDBJ databases">
        <title>30 novel species of actinomycetes from the DSMZ collection.</title>
        <authorList>
            <person name="Nouioui I."/>
        </authorList>
    </citation>
    <scope>NUCLEOTIDE SEQUENCE</scope>
    <source>
        <strain evidence="7">DSM 41529</strain>
    </source>
</reference>